<feature type="region of interest" description="Disordered" evidence="1">
    <location>
        <begin position="1"/>
        <end position="37"/>
    </location>
</feature>
<comment type="caution">
    <text evidence="4">The sequence shown here is derived from an EMBL/GenBank/DDBJ whole genome shotgun (WGS) entry which is preliminary data.</text>
</comment>
<dbReference type="SUPFAM" id="SSF54106">
    <property type="entry name" value="LysM domain"/>
    <property type="match status" value="1"/>
</dbReference>
<gene>
    <name evidence="4" type="ORF">CQS04_02620</name>
</gene>
<dbReference type="AlphaFoldDB" id="A0A2M9F2V7"/>
<evidence type="ECO:0000259" key="3">
    <source>
        <dbReference type="PROSITE" id="PS51782"/>
    </source>
</evidence>
<feature type="compositionally biased region" description="Basic residues" evidence="1">
    <location>
        <begin position="25"/>
        <end position="37"/>
    </location>
</feature>
<feature type="region of interest" description="Disordered" evidence="1">
    <location>
        <begin position="90"/>
        <end position="152"/>
    </location>
</feature>
<evidence type="ECO:0000256" key="2">
    <source>
        <dbReference type="SAM" id="Phobius"/>
    </source>
</evidence>
<feature type="compositionally biased region" description="Acidic residues" evidence="1">
    <location>
        <begin position="94"/>
        <end position="109"/>
    </location>
</feature>
<keyword evidence="5" id="KW-1185">Reference proteome</keyword>
<dbReference type="Proteomes" id="UP000228680">
    <property type="component" value="Unassembled WGS sequence"/>
</dbReference>
<feature type="transmembrane region" description="Helical" evidence="2">
    <location>
        <begin position="44"/>
        <end position="68"/>
    </location>
</feature>
<evidence type="ECO:0000313" key="5">
    <source>
        <dbReference type="Proteomes" id="UP000228680"/>
    </source>
</evidence>
<dbReference type="CDD" id="cd00118">
    <property type="entry name" value="LysM"/>
    <property type="match status" value="1"/>
</dbReference>
<keyword evidence="2" id="KW-1133">Transmembrane helix</keyword>
<dbReference type="InterPro" id="IPR018392">
    <property type="entry name" value="LysM"/>
</dbReference>
<keyword evidence="2" id="KW-0812">Transmembrane</keyword>
<dbReference type="Pfam" id="PF01476">
    <property type="entry name" value="LysM"/>
    <property type="match status" value="1"/>
</dbReference>
<feature type="compositionally biased region" description="Acidic residues" evidence="1">
    <location>
        <begin position="115"/>
        <end position="137"/>
    </location>
</feature>
<feature type="compositionally biased region" description="Basic and acidic residues" evidence="1">
    <location>
        <begin position="1"/>
        <end position="24"/>
    </location>
</feature>
<dbReference type="RefSeq" id="WP_100352644.1">
    <property type="nucleotide sequence ID" value="NZ_PCGR01000001.1"/>
</dbReference>
<keyword evidence="2" id="KW-0472">Membrane</keyword>
<accession>A0A2M9F2V7</accession>
<evidence type="ECO:0000313" key="4">
    <source>
        <dbReference type="EMBL" id="PJK17789.1"/>
    </source>
</evidence>
<dbReference type="PROSITE" id="PS51782">
    <property type="entry name" value="LYSM"/>
    <property type="match status" value="1"/>
</dbReference>
<dbReference type="Gene3D" id="3.10.350.10">
    <property type="entry name" value="LysM domain"/>
    <property type="match status" value="1"/>
</dbReference>
<sequence>MANNDYQKKLEEHRKPIEEPETLSRRSRHVKKKKKKSSAKPKNWFLPTLFTIGIVLPVILFIYAYFFYDPMANERPDNQQVVQLDVKPVTPVEQEQEQTEEEPAEDQVEPTESQDASEQEQSEEQPVVEEEEEEQPVEEPVQPQRTHTVQSSETLYRIAMNYYNDPSAVERIKQANNLTSNEISVGQVLVLP</sequence>
<name>A0A2M9F2V7_9BACL</name>
<dbReference type="OrthoDB" id="2583609at2"/>
<protein>
    <recommendedName>
        <fullName evidence="3">LysM domain-containing protein</fullName>
    </recommendedName>
</protein>
<proteinExistence type="predicted"/>
<organism evidence="4 5">
    <name type="scientific">Chryseomicrobium excrementi</name>
    <dbReference type="NCBI Taxonomy" id="2041346"/>
    <lineage>
        <taxon>Bacteria</taxon>
        <taxon>Bacillati</taxon>
        <taxon>Bacillota</taxon>
        <taxon>Bacilli</taxon>
        <taxon>Bacillales</taxon>
        <taxon>Caryophanaceae</taxon>
        <taxon>Chryseomicrobium</taxon>
    </lineage>
</organism>
<dbReference type="SMART" id="SM00257">
    <property type="entry name" value="LysM"/>
    <property type="match status" value="1"/>
</dbReference>
<evidence type="ECO:0000256" key="1">
    <source>
        <dbReference type="SAM" id="MobiDB-lite"/>
    </source>
</evidence>
<reference evidence="4 5" key="1">
    <citation type="submission" date="2017-10" db="EMBL/GenBank/DDBJ databases">
        <title>Draft genome of Chryseomicrobium casticus sp. nov.</title>
        <authorList>
            <person name="Chakraborty R."/>
            <person name="Saha T."/>
        </authorList>
    </citation>
    <scope>NUCLEOTIDE SEQUENCE [LARGE SCALE GENOMIC DNA]</scope>
    <source>
        <strain evidence="4 5">ET03</strain>
    </source>
</reference>
<dbReference type="EMBL" id="PCGR01000001">
    <property type="protein sequence ID" value="PJK17789.1"/>
    <property type="molecule type" value="Genomic_DNA"/>
</dbReference>
<dbReference type="InterPro" id="IPR036779">
    <property type="entry name" value="LysM_dom_sf"/>
</dbReference>
<feature type="domain" description="LysM" evidence="3">
    <location>
        <begin position="145"/>
        <end position="191"/>
    </location>
</feature>